<evidence type="ECO:0000313" key="1">
    <source>
        <dbReference type="EMBL" id="KAF2025877.1"/>
    </source>
</evidence>
<gene>
    <name evidence="1" type="ORF">EK21DRAFT_116325</name>
</gene>
<accession>A0A9P4LIS7</accession>
<sequence length="254" mass="29141">MGDRLWLKSEAGCYVTQYDAWEYGEGWENDLAYCGPDSEEQDLTIEDATLKYKTECRSCPQLDCDVIAYLKEDIDVELTCWYPYGQTIIDDPYWLKTTNGCYVARKNLYAKPDIIYLDDCGPIPLLEIEKHHNKNGTSDVNKRATAPKHNLVSANEARGTMYLVNVTVGEEYAPCRSCALDSCRVEKTYEFNQEVWLQCVTNANRTGGSDWWSETTDFCYIKNTDSWESPEGNFYRMPTCERFEGSPTDPDADK</sequence>
<proteinExistence type="predicted"/>
<name>A0A9P4LIS7_9PLEO</name>
<dbReference type="AlphaFoldDB" id="A0A9P4LIS7"/>
<dbReference type="EMBL" id="ML978254">
    <property type="protein sequence ID" value="KAF2025877.1"/>
    <property type="molecule type" value="Genomic_DNA"/>
</dbReference>
<comment type="caution">
    <text evidence="1">The sequence shown here is derived from an EMBL/GenBank/DDBJ whole genome shotgun (WGS) entry which is preliminary data.</text>
</comment>
<organism evidence="1 2">
    <name type="scientific">Setomelanomma holmii</name>
    <dbReference type="NCBI Taxonomy" id="210430"/>
    <lineage>
        <taxon>Eukaryota</taxon>
        <taxon>Fungi</taxon>
        <taxon>Dikarya</taxon>
        <taxon>Ascomycota</taxon>
        <taxon>Pezizomycotina</taxon>
        <taxon>Dothideomycetes</taxon>
        <taxon>Pleosporomycetidae</taxon>
        <taxon>Pleosporales</taxon>
        <taxon>Pleosporineae</taxon>
        <taxon>Phaeosphaeriaceae</taxon>
        <taxon>Setomelanomma</taxon>
    </lineage>
</organism>
<keyword evidence="2" id="KW-1185">Reference proteome</keyword>
<dbReference type="Proteomes" id="UP000799777">
    <property type="component" value="Unassembled WGS sequence"/>
</dbReference>
<protein>
    <submittedName>
        <fullName evidence="1">Uncharacterized protein</fullName>
    </submittedName>
</protein>
<reference evidence="1" key="1">
    <citation type="journal article" date="2020" name="Stud. Mycol.">
        <title>101 Dothideomycetes genomes: a test case for predicting lifestyles and emergence of pathogens.</title>
        <authorList>
            <person name="Haridas S."/>
            <person name="Albert R."/>
            <person name="Binder M."/>
            <person name="Bloem J."/>
            <person name="Labutti K."/>
            <person name="Salamov A."/>
            <person name="Andreopoulos B."/>
            <person name="Baker S."/>
            <person name="Barry K."/>
            <person name="Bills G."/>
            <person name="Bluhm B."/>
            <person name="Cannon C."/>
            <person name="Castanera R."/>
            <person name="Culley D."/>
            <person name="Daum C."/>
            <person name="Ezra D."/>
            <person name="Gonzalez J."/>
            <person name="Henrissat B."/>
            <person name="Kuo A."/>
            <person name="Liang C."/>
            <person name="Lipzen A."/>
            <person name="Lutzoni F."/>
            <person name="Magnuson J."/>
            <person name="Mondo S."/>
            <person name="Nolan M."/>
            <person name="Ohm R."/>
            <person name="Pangilinan J."/>
            <person name="Park H.-J."/>
            <person name="Ramirez L."/>
            <person name="Alfaro M."/>
            <person name="Sun H."/>
            <person name="Tritt A."/>
            <person name="Yoshinaga Y."/>
            <person name="Zwiers L.-H."/>
            <person name="Turgeon B."/>
            <person name="Goodwin S."/>
            <person name="Spatafora J."/>
            <person name="Crous P."/>
            <person name="Grigoriev I."/>
        </authorList>
    </citation>
    <scope>NUCLEOTIDE SEQUENCE</scope>
    <source>
        <strain evidence="1">CBS 110217</strain>
    </source>
</reference>
<evidence type="ECO:0000313" key="2">
    <source>
        <dbReference type="Proteomes" id="UP000799777"/>
    </source>
</evidence>
<dbReference type="OrthoDB" id="5358886at2759"/>